<dbReference type="Proteomes" id="UP001429580">
    <property type="component" value="Unassembled WGS sequence"/>
</dbReference>
<comment type="caution">
    <text evidence="2">The sequence shown here is derived from an EMBL/GenBank/DDBJ whole genome shotgun (WGS) entry which is preliminary data.</text>
</comment>
<sequence>MLSQIKGYASRHAGVLHTPTETGNLHHPSMAKWPTAGPWQVIANPEVLSTPTKLPTPVKNDRKMEPWSEAYARRRSPKLDALLDGASKFETLPTPTKRDSRMDRWSPAYDKRKSPTMDAVLDGAMTDRAPDKWAYARQIASLLAGAGLSGPSKTLPITYGWMMGFPPGWLTRALRRAVASGRLPRA</sequence>
<gene>
    <name evidence="2" type="ORF">FHS82_001024</name>
</gene>
<accession>A0ABX0UW69</accession>
<dbReference type="RefSeq" id="WP_246225086.1">
    <property type="nucleotide sequence ID" value="NZ_JAASQI010000002.1"/>
</dbReference>
<feature type="compositionally biased region" description="Basic and acidic residues" evidence="1">
    <location>
        <begin position="96"/>
        <end position="109"/>
    </location>
</feature>
<proteinExistence type="predicted"/>
<evidence type="ECO:0000313" key="3">
    <source>
        <dbReference type="Proteomes" id="UP001429580"/>
    </source>
</evidence>
<reference evidence="2 3" key="1">
    <citation type="submission" date="2020-03" db="EMBL/GenBank/DDBJ databases">
        <title>Genomic Encyclopedia of Type Strains, Phase IV (KMG-IV): sequencing the most valuable type-strain genomes for metagenomic binning, comparative biology and taxonomic classification.</title>
        <authorList>
            <person name="Goeker M."/>
        </authorList>
    </citation>
    <scope>NUCLEOTIDE SEQUENCE [LARGE SCALE GENOMIC DNA]</scope>
    <source>
        <strain evidence="2 3">DSM 103870</strain>
    </source>
</reference>
<feature type="region of interest" description="Disordered" evidence="1">
    <location>
        <begin position="90"/>
        <end position="109"/>
    </location>
</feature>
<dbReference type="EMBL" id="JAASQI010000002">
    <property type="protein sequence ID" value="NIJ57198.1"/>
    <property type="molecule type" value="Genomic_DNA"/>
</dbReference>
<evidence type="ECO:0000313" key="2">
    <source>
        <dbReference type="EMBL" id="NIJ57198.1"/>
    </source>
</evidence>
<organism evidence="2 3">
    <name type="scientific">Pseudochelatococcus lubricantis</name>
    <dbReference type="NCBI Taxonomy" id="1538102"/>
    <lineage>
        <taxon>Bacteria</taxon>
        <taxon>Pseudomonadati</taxon>
        <taxon>Pseudomonadota</taxon>
        <taxon>Alphaproteobacteria</taxon>
        <taxon>Hyphomicrobiales</taxon>
        <taxon>Chelatococcaceae</taxon>
        <taxon>Pseudochelatococcus</taxon>
    </lineage>
</organism>
<evidence type="ECO:0000256" key="1">
    <source>
        <dbReference type="SAM" id="MobiDB-lite"/>
    </source>
</evidence>
<keyword evidence="3" id="KW-1185">Reference proteome</keyword>
<name>A0ABX0UW69_9HYPH</name>
<protein>
    <submittedName>
        <fullName evidence="2">Uncharacterized protein</fullName>
    </submittedName>
</protein>